<dbReference type="PANTHER" id="PTHR43674">
    <property type="entry name" value="NITRILASE C965.09-RELATED"/>
    <property type="match status" value="1"/>
</dbReference>
<dbReference type="InterPro" id="IPR001110">
    <property type="entry name" value="UPF0012_CS"/>
</dbReference>
<dbReference type="STRING" id="1117707.VQ7734_03689"/>
<dbReference type="EMBL" id="FRFG01000049">
    <property type="protein sequence ID" value="SHO57919.1"/>
    <property type="molecule type" value="Genomic_DNA"/>
</dbReference>
<dbReference type="OrthoDB" id="9803803at2"/>
<dbReference type="RefSeq" id="WP_073585357.1">
    <property type="nucleotide sequence ID" value="NZ_AP024897.1"/>
</dbReference>
<evidence type="ECO:0000256" key="1">
    <source>
        <dbReference type="ARBA" id="ARBA00010613"/>
    </source>
</evidence>
<sequence length="254" mass="27526">MKIGLYQSLPTDGDIEKGFSVVETSLVAAASAGAEMVVFPELFFPGYNRPDLHRNLAQPVDGDWITRLSELTRTVGCGLTIGWAEACNGKVYNAAICLDQHGHTLAHYRKIQLFGEMEKQSFTPGDAYQTFEWQGQKAALLICYDIEFPQHCRTLAQQGVTLIFVPTANPAGYEHVSRIFVPSRAAEMALTIVYANYCGTEQGLTYAGLSLIAGPDAAPLATAGSAETFLIAGLCTQTASESLTTQLSDYQEVQ</sequence>
<evidence type="ECO:0000259" key="3">
    <source>
        <dbReference type="PROSITE" id="PS50263"/>
    </source>
</evidence>
<dbReference type="InterPro" id="IPR003010">
    <property type="entry name" value="C-N_Hydrolase"/>
</dbReference>
<dbReference type="PANTHER" id="PTHR43674:SF2">
    <property type="entry name" value="BETA-UREIDOPROPIONASE"/>
    <property type="match status" value="1"/>
</dbReference>
<dbReference type="Proteomes" id="UP000184600">
    <property type="component" value="Unassembled WGS sequence"/>
</dbReference>
<gene>
    <name evidence="4" type="primary">ramA_2</name>
    <name evidence="4" type="ORF">VQ7734_03689</name>
</gene>
<dbReference type="SUPFAM" id="SSF56317">
    <property type="entry name" value="Carbon-nitrogen hydrolase"/>
    <property type="match status" value="1"/>
</dbReference>
<keyword evidence="2 4" id="KW-0378">Hydrolase</keyword>
<dbReference type="PROSITE" id="PS01227">
    <property type="entry name" value="UPF0012"/>
    <property type="match status" value="1"/>
</dbReference>
<accession>A0A1M7YZ01</accession>
<organism evidence="4 5">
    <name type="scientific">Vibrio quintilis</name>
    <dbReference type="NCBI Taxonomy" id="1117707"/>
    <lineage>
        <taxon>Bacteria</taxon>
        <taxon>Pseudomonadati</taxon>
        <taxon>Pseudomonadota</taxon>
        <taxon>Gammaproteobacteria</taxon>
        <taxon>Vibrionales</taxon>
        <taxon>Vibrionaceae</taxon>
        <taxon>Vibrio</taxon>
    </lineage>
</organism>
<dbReference type="CDD" id="cd07576">
    <property type="entry name" value="R-amidase_like"/>
    <property type="match status" value="1"/>
</dbReference>
<dbReference type="PROSITE" id="PS50263">
    <property type="entry name" value="CN_HYDROLASE"/>
    <property type="match status" value="1"/>
</dbReference>
<evidence type="ECO:0000313" key="5">
    <source>
        <dbReference type="Proteomes" id="UP000184600"/>
    </source>
</evidence>
<evidence type="ECO:0000256" key="2">
    <source>
        <dbReference type="ARBA" id="ARBA00022801"/>
    </source>
</evidence>
<reference evidence="5" key="1">
    <citation type="submission" date="2016-12" db="EMBL/GenBank/DDBJ databases">
        <authorList>
            <person name="Rodrigo-Torres L."/>
            <person name="Arahal R.D."/>
            <person name="Lucena T."/>
        </authorList>
    </citation>
    <scope>NUCLEOTIDE SEQUENCE [LARGE SCALE GENOMIC DNA]</scope>
</reference>
<name>A0A1M7YZ01_9VIBR</name>
<dbReference type="EC" id="3.5.1.100" evidence="4"/>
<dbReference type="AlphaFoldDB" id="A0A1M7YZ01"/>
<dbReference type="InterPro" id="IPR036526">
    <property type="entry name" value="C-N_Hydrolase_sf"/>
</dbReference>
<dbReference type="Gene3D" id="3.60.110.10">
    <property type="entry name" value="Carbon-nitrogen hydrolase"/>
    <property type="match status" value="1"/>
</dbReference>
<feature type="domain" description="CN hydrolase" evidence="3">
    <location>
        <begin position="1"/>
        <end position="236"/>
    </location>
</feature>
<dbReference type="Pfam" id="PF00795">
    <property type="entry name" value="CN_hydrolase"/>
    <property type="match status" value="1"/>
</dbReference>
<dbReference type="InterPro" id="IPR044083">
    <property type="entry name" value="RamA-like"/>
</dbReference>
<dbReference type="GO" id="GO:0016811">
    <property type="term" value="F:hydrolase activity, acting on carbon-nitrogen (but not peptide) bonds, in linear amides"/>
    <property type="evidence" value="ECO:0007669"/>
    <property type="project" value="TreeGrafter"/>
</dbReference>
<dbReference type="InterPro" id="IPR050345">
    <property type="entry name" value="Aliph_Amidase/BUP"/>
</dbReference>
<evidence type="ECO:0000313" key="4">
    <source>
        <dbReference type="EMBL" id="SHO57919.1"/>
    </source>
</evidence>
<comment type="similarity">
    <text evidence="1">Belongs to the carbon-nitrogen hydrolase superfamily. NIT1/NIT2 family.</text>
</comment>
<protein>
    <submittedName>
        <fullName evidence="4">(R)-stereoselective amidase</fullName>
        <ecNumber evidence="4">3.5.1.100</ecNumber>
    </submittedName>
</protein>
<keyword evidence="5" id="KW-1185">Reference proteome</keyword>
<proteinExistence type="inferred from homology"/>